<dbReference type="RefSeq" id="WP_209530102.1">
    <property type="nucleotide sequence ID" value="NZ_JAEEGA010000011.1"/>
</dbReference>
<evidence type="ECO:0000256" key="1">
    <source>
        <dbReference type="ARBA" id="ARBA00005437"/>
    </source>
</evidence>
<name>A0A940P6T2_9ENTE</name>
<dbReference type="InterPro" id="IPR025659">
    <property type="entry name" value="Tubby-like_C"/>
</dbReference>
<dbReference type="Pfam" id="PF04525">
    <property type="entry name" value="LOR"/>
    <property type="match status" value="1"/>
</dbReference>
<dbReference type="InterPro" id="IPR007612">
    <property type="entry name" value="LOR"/>
</dbReference>
<comment type="similarity">
    <text evidence="1">Belongs to the LOR family.</text>
</comment>
<dbReference type="Gene3D" id="2.40.160.200">
    <property type="entry name" value="LURP1-related"/>
    <property type="match status" value="1"/>
</dbReference>
<dbReference type="AlphaFoldDB" id="A0A940P6T2"/>
<accession>A0A940P6T2</accession>
<protein>
    <submittedName>
        <fullName evidence="2">LURP-one-related family protein</fullName>
    </submittedName>
</protein>
<keyword evidence="3" id="KW-1185">Reference proteome</keyword>
<evidence type="ECO:0000313" key="3">
    <source>
        <dbReference type="Proteomes" id="UP000674938"/>
    </source>
</evidence>
<organism evidence="2 3">
    <name type="scientific">Vagococcus allomyrinae</name>
    <dbReference type="NCBI Taxonomy" id="2794353"/>
    <lineage>
        <taxon>Bacteria</taxon>
        <taxon>Bacillati</taxon>
        <taxon>Bacillota</taxon>
        <taxon>Bacilli</taxon>
        <taxon>Lactobacillales</taxon>
        <taxon>Enterococcaceae</taxon>
        <taxon>Vagococcus</taxon>
    </lineage>
</organism>
<reference evidence="2" key="1">
    <citation type="submission" date="2020-12" db="EMBL/GenBank/DDBJ databases">
        <title>Vagococcus allomyrinae sp. nov. and Enterococcus lavae sp. nov., isolated from the larvae of Allomyrina dichotoma.</title>
        <authorList>
            <person name="Lee S.D."/>
        </authorList>
    </citation>
    <scope>NUCLEOTIDE SEQUENCE</scope>
    <source>
        <strain evidence="2">BWB3-3</strain>
    </source>
</reference>
<dbReference type="InterPro" id="IPR038595">
    <property type="entry name" value="LOR_sf"/>
</dbReference>
<gene>
    <name evidence="2" type="ORF">I6N95_16885</name>
</gene>
<proteinExistence type="inferred from homology"/>
<sequence>MQKLYMKQKVFSLRDRFTIKDERGSDVYFVSGSIFSFAKKLYIHNRQDQEVARIEQQLLKLLPKFSLLIDNQEVAVIKKEFTFFKQKYDIEGTDIKAEGDFLAMTFSLTRHGKTIATVQKAWFSWGDSYEISISKQEDELIVLGLVLAIDFISHNDDSSASSTSQ</sequence>
<dbReference type="SUPFAM" id="SSF54518">
    <property type="entry name" value="Tubby C-terminal domain-like"/>
    <property type="match status" value="1"/>
</dbReference>
<dbReference type="EMBL" id="JAEEGA010000011">
    <property type="protein sequence ID" value="MBP1042694.1"/>
    <property type="molecule type" value="Genomic_DNA"/>
</dbReference>
<dbReference type="Proteomes" id="UP000674938">
    <property type="component" value="Unassembled WGS sequence"/>
</dbReference>
<comment type="caution">
    <text evidence="2">The sequence shown here is derived from an EMBL/GenBank/DDBJ whole genome shotgun (WGS) entry which is preliminary data.</text>
</comment>
<evidence type="ECO:0000313" key="2">
    <source>
        <dbReference type="EMBL" id="MBP1042694.1"/>
    </source>
</evidence>